<accession>A0A177JFH7</accession>
<evidence type="ECO:0000313" key="1">
    <source>
        <dbReference type="EMBL" id="OAH39231.1"/>
    </source>
</evidence>
<sequence>MLGSFSTQERTDSYRVCLAPIGAMIVYQGWLAECQLSWSQTGLRKVHTTSPKPIVVKHTAECKAHVQMVSGIEKDQQTAEVSSGSSIHGMSWKFISFTHANPRSGIALLERKARYLINALCINLVSHERSVTAIGRFFLAG</sequence>
<dbReference type="Proteomes" id="UP000077262">
    <property type="component" value="Unassembled WGS sequence"/>
</dbReference>
<evidence type="ECO:0000313" key="2">
    <source>
        <dbReference type="Proteomes" id="UP000077262"/>
    </source>
</evidence>
<gene>
    <name evidence="1" type="ORF">AX777_19915</name>
</gene>
<name>A0A177JFH7_SPHYA</name>
<dbReference type="AlphaFoldDB" id="A0A177JFH7"/>
<proteinExistence type="predicted"/>
<comment type="caution">
    <text evidence="1">The sequence shown here is derived from an EMBL/GenBank/DDBJ whole genome shotgun (WGS) entry which is preliminary data.</text>
</comment>
<protein>
    <submittedName>
        <fullName evidence="1">Uncharacterized protein</fullName>
    </submittedName>
</protein>
<reference evidence="1 2" key="1">
    <citation type="submission" date="2016-02" db="EMBL/GenBank/DDBJ databases">
        <authorList>
            <person name="Wen L."/>
            <person name="He K."/>
            <person name="Yang H."/>
        </authorList>
    </citation>
    <scope>NUCLEOTIDE SEQUENCE [LARGE SCALE GENOMIC DNA]</scope>
    <source>
        <strain evidence="1 2">CD09_2</strain>
    </source>
</reference>
<dbReference type="RefSeq" id="WP_038292725.1">
    <property type="nucleotide sequence ID" value="NZ_LSTR01000079.1"/>
</dbReference>
<organism evidence="1 2">
    <name type="scientific">Sphingobium yanoikuyae</name>
    <name type="common">Sphingomonas yanoikuyae</name>
    <dbReference type="NCBI Taxonomy" id="13690"/>
    <lineage>
        <taxon>Bacteria</taxon>
        <taxon>Pseudomonadati</taxon>
        <taxon>Pseudomonadota</taxon>
        <taxon>Alphaproteobacteria</taxon>
        <taxon>Sphingomonadales</taxon>
        <taxon>Sphingomonadaceae</taxon>
        <taxon>Sphingobium</taxon>
    </lineage>
</organism>
<dbReference type="EMBL" id="LSTR01000079">
    <property type="protein sequence ID" value="OAH39231.1"/>
    <property type="molecule type" value="Genomic_DNA"/>
</dbReference>